<protein>
    <submittedName>
        <fullName evidence="2">S-adenosyl-L-methionine-dependent methyltransferase</fullName>
    </submittedName>
</protein>
<dbReference type="InterPro" id="IPR029063">
    <property type="entry name" value="SAM-dependent_MTases_sf"/>
</dbReference>
<reference evidence="2" key="1">
    <citation type="submission" date="2022-07" db="EMBL/GenBank/DDBJ databases">
        <title>Fungi with potential for degradation of polypropylene.</title>
        <authorList>
            <person name="Gostincar C."/>
        </authorList>
    </citation>
    <scope>NUCLEOTIDE SEQUENCE</scope>
    <source>
        <strain evidence="2">EXF-13287</strain>
    </source>
</reference>
<organism evidence="2 3">
    <name type="scientific">Coniochaeta hoffmannii</name>
    <dbReference type="NCBI Taxonomy" id="91930"/>
    <lineage>
        <taxon>Eukaryota</taxon>
        <taxon>Fungi</taxon>
        <taxon>Dikarya</taxon>
        <taxon>Ascomycota</taxon>
        <taxon>Pezizomycotina</taxon>
        <taxon>Sordariomycetes</taxon>
        <taxon>Sordariomycetidae</taxon>
        <taxon>Coniochaetales</taxon>
        <taxon>Coniochaetaceae</taxon>
        <taxon>Coniochaeta</taxon>
    </lineage>
</organism>
<evidence type="ECO:0000313" key="2">
    <source>
        <dbReference type="EMBL" id="KAJ9148743.1"/>
    </source>
</evidence>
<dbReference type="CDD" id="cd02440">
    <property type="entry name" value="AdoMet_MTases"/>
    <property type="match status" value="1"/>
</dbReference>
<evidence type="ECO:0000313" key="3">
    <source>
        <dbReference type="Proteomes" id="UP001174691"/>
    </source>
</evidence>
<dbReference type="AlphaFoldDB" id="A0AA38VUU4"/>
<name>A0AA38VUU4_9PEZI</name>
<dbReference type="Pfam" id="PF13489">
    <property type="entry name" value="Methyltransf_23"/>
    <property type="match status" value="1"/>
</dbReference>
<keyword evidence="2" id="KW-0489">Methyltransferase</keyword>
<keyword evidence="2" id="KW-0808">Transferase</keyword>
<gene>
    <name evidence="2" type="ORF">NKR19_g5940</name>
</gene>
<accession>A0AA38VUU4</accession>
<dbReference type="InterPro" id="IPR021829">
    <property type="entry name" value="DUF3419"/>
</dbReference>
<proteinExistence type="predicted"/>
<evidence type="ECO:0000256" key="1">
    <source>
        <dbReference type="SAM" id="MobiDB-lite"/>
    </source>
</evidence>
<dbReference type="Gene3D" id="3.40.50.150">
    <property type="entry name" value="Vaccinia Virus protein VP39"/>
    <property type="match status" value="1"/>
</dbReference>
<sequence length="853" mass="95777">MDSAGGNIMPPDISPKHLIAGIAGVAFFAAGLSQLYTKNGSNQYNSDDGPGLFKSLLLFCYSCFIKPHKRSSNGSQQDHLESFYATQATIYDKTRKALLHGREDMLALVAVQLQFKARNSQDEASRKKRIWVDVGGGTGWNIEAMAEFVNVPDFFSRVYLVDFSPSLCAVAKRRFERLGWTNVTVVCQDARKFRLEDYEDDLPSDRTPTRSPALGYFAQKRADYGRAALITMSYSLSMMPDYFSIVDSLGSLLSPDGVMGVVDFYAQSKVDYSFRNYTGGILGRNVSYLARTFWRAWFDLDRVSLEPSRRDYLEYRFGTVLSVNERNTALGSIPYYVWLGCHKKPFSSSSLPHEIVERIDALATESPMLLPAGHTNGMSDALTRAVERAAPEIRSKAFDAAIENISAQLPLPSFFYQNHHWRLYYDDQLEKHTQFKDEYIYAFTWEDARVDERILKLGPDDVVLAITSAGDNILSYARQTPARIHAIDLNPTQNHLLELKVAAYTAGLPYDDFWQIFGEGKHPNFRSILISQLSPHLSSRAFQYWLANTHIFTAKRGRGLYDTGGSKHAIRIFRWLSHLFGVRHAVHSMLTAKTLAEQREIWHDRLRPALLSRLVSGTIISSESFLWAALGVPKNQLSMIEADHAASPAVASGAAKRTRAHAVWHYMVATLDPVAEHTHIAADNPYYHVCLRGSFSRGCHPDYLSPATHRALSRPGALDGLRIHTDEIEHVISRFQPGTLTVAVVMDSMDWFDPESDAAARQISQLNRAMKTGGRVLLRSAALRPWYLKHFEERGFRVDRKGARGESGECIDRVNMYASCWVCTKVGNLPPATPPSEVGEGDVAVSDDWKLES</sequence>
<dbReference type="GO" id="GO:0008168">
    <property type="term" value="F:methyltransferase activity"/>
    <property type="evidence" value="ECO:0007669"/>
    <property type="project" value="UniProtKB-KW"/>
</dbReference>
<dbReference type="PANTHER" id="PTHR47473:SF1">
    <property type="entry name" value="METHYLTRANSFERASE DOMAIN-CONTAINING PROTEIN"/>
    <property type="match status" value="1"/>
</dbReference>
<dbReference type="EMBL" id="JANBVN010000086">
    <property type="protein sequence ID" value="KAJ9148743.1"/>
    <property type="molecule type" value="Genomic_DNA"/>
</dbReference>
<comment type="caution">
    <text evidence="2">The sequence shown here is derived from an EMBL/GenBank/DDBJ whole genome shotgun (WGS) entry which is preliminary data.</text>
</comment>
<keyword evidence="3" id="KW-1185">Reference proteome</keyword>
<dbReference type="SUPFAM" id="SSF53335">
    <property type="entry name" value="S-adenosyl-L-methionine-dependent methyltransferases"/>
    <property type="match status" value="1"/>
</dbReference>
<feature type="region of interest" description="Disordered" evidence="1">
    <location>
        <begin position="831"/>
        <end position="853"/>
    </location>
</feature>
<dbReference type="GO" id="GO:0032259">
    <property type="term" value="P:methylation"/>
    <property type="evidence" value="ECO:0007669"/>
    <property type="project" value="UniProtKB-KW"/>
</dbReference>
<dbReference type="Proteomes" id="UP001174691">
    <property type="component" value="Unassembled WGS sequence"/>
</dbReference>
<dbReference type="PANTHER" id="PTHR47473">
    <property type="entry name" value="BTA1P"/>
    <property type="match status" value="1"/>
</dbReference>
<dbReference type="Pfam" id="PF11899">
    <property type="entry name" value="DUF3419"/>
    <property type="match status" value="1"/>
</dbReference>